<name>A0A1H0WTE2_9ACTN</name>
<keyword evidence="2" id="KW-1185">Reference proteome</keyword>
<protein>
    <recommendedName>
        <fullName evidence="3">SAM-dependent methyltransferase</fullName>
    </recommendedName>
</protein>
<dbReference type="STRING" id="405564.SAMN04487905_11570"/>
<evidence type="ECO:0000313" key="1">
    <source>
        <dbReference type="EMBL" id="SDP93988.1"/>
    </source>
</evidence>
<evidence type="ECO:0008006" key="3">
    <source>
        <dbReference type="Google" id="ProtNLM"/>
    </source>
</evidence>
<dbReference type="Gene3D" id="3.40.50.150">
    <property type="entry name" value="Vaccinia Virus protein VP39"/>
    <property type="match status" value="1"/>
</dbReference>
<evidence type="ECO:0000313" key="2">
    <source>
        <dbReference type="Proteomes" id="UP000199497"/>
    </source>
</evidence>
<dbReference type="InterPro" id="IPR029063">
    <property type="entry name" value="SAM-dependent_MTases_sf"/>
</dbReference>
<accession>A0A1H0WTE2</accession>
<sequence>MMLADQDSWDRYRAAQWLNLRRWLDQNPDDEPAVEVRAELTTDPARYTRYEREYLGWGVFALRGR</sequence>
<reference evidence="2" key="1">
    <citation type="submission" date="2016-10" db="EMBL/GenBank/DDBJ databases">
        <authorList>
            <person name="Varghese N."/>
            <person name="Submissions S."/>
        </authorList>
    </citation>
    <scope>NUCLEOTIDE SEQUENCE [LARGE SCALE GENOMIC DNA]</scope>
    <source>
        <strain evidence="2">DSM 46732</strain>
    </source>
</reference>
<proteinExistence type="predicted"/>
<dbReference type="AlphaFoldDB" id="A0A1H0WTE2"/>
<organism evidence="1 2">
    <name type="scientific">Actinopolyspora xinjiangensis</name>
    <dbReference type="NCBI Taxonomy" id="405564"/>
    <lineage>
        <taxon>Bacteria</taxon>
        <taxon>Bacillati</taxon>
        <taxon>Actinomycetota</taxon>
        <taxon>Actinomycetes</taxon>
        <taxon>Actinopolysporales</taxon>
        <taxon>Actinopolysporaceae</taxon>
        <taxon>Actinopolyspora</taxon>
    </lineage>
</organism>
<dbReference type="EMBL" id="FNJR01000015">
    <property type="protein sequence ID" value="SDP93988.1"/>
    <property type="molecule type" value="Genomic_DNA"/>
</dbReference>
<dbReference type="Proteomes" id="UP000199497">
    <property type="component" value="Unassembled WGS sequence"/>
</dbReference>
<gene>
    <name evidence="1" type="ORF">SAMN04487905_11570</name>
</gene>